<dbReference type="InterPro" id="IPR012334">
    <property type="entry name" value="Pectin_lyas_fold"/>
</dbReference>
<accession>A0A6M3KBV1</accession>
<protein>
    <recommendedName>
        <fullName evidence="2">Pectinesterase</fullName>
    </recommendedName>
</protein>
<dbReference type="InterPro" id="IPR011050">
    <property type="entry name" value="Pectin_lyase_fold/virulence"/>
</dbReference>
<sequence>MSSMREIKSYVAQRVGPGIGKLHFVVSDRTNAYAALLSGSGIGQGSIYTSVSTAYSMAVASRNDVICVYPGAYAETASIDWSKANTHLMGMGGIHSLGDYYEPNVVLYTATAAVDYVIDLTGANFQCHDIAIQNAGNSATNYAAVKVNKYGSYFKNVSLMGQMEATTAATAVCGALYIHTDGHTAIFEDCVIGQDVWSVRSGANGGVIRFSGSQPNDGQFRRCTIKSISSTATCAAVAVASGTGIGRGWEFRDCRFLNFSDAATQMNQVFYGPTTTAWWPVHLHNCYSQGYDRWTDETSYRIFGTMPIADDGGGQAIALDETVAGAG</sequence>
<proteinExistence type="predicted"/>
<evidence type="ECO:0000313" key="1">
    <source>
        <dbReference type="EMBL" id="QJA79038.1"/>
    </source>
</evidence>
<dbReference type="SUPFAM" id="SSF51126">
    <property type="entry name" value="Pectin lyase-like"/>
    <property type="match status" value="1"/>
</dbReference>
<organism evidence="1">
    <name type="scientific">viral metagenome</name>
    <dbReference type="NCBI Taxonomy" id="1070528"/>
    <lineage>
        <taxon>unclassified sequences</taxon>
        <taxon>metagenomes</taxon>
        <taxon>organismal metagenomes</taxon>
    </lineage>
</organism>
<gene>
    <name evidence="1" type="ORF">MM415A00950_0012</name>
</gene>
<dbReference type="AlphaFoldDB" id="A0A6M3KBV1"/>
<reference evidence="1" key="1">
    <citation type="submission" date="2020-03" db="EMBL/GenBank/DDBJ databases">
        <title>The deep terrestrial virosphere.</title>
        <authorList>
            <person name="Holmfeldt K."/>
            <person name="Nilsson E."/>
            <person name="Simone D."/>
            <person name="Lopez-Fernandez M."/>
            <person name="Wu X."/>
            <person name="de Brujin I."/>
            <person name="Lundin D."/>
            <person name="Andersson A."/>
            <person name="Bertilsson S."/>
            <person name="Dopson M."/>
        </authorList>
    </citation>
    <scope>NUCLEOTIDE SEQUENCE</scope>
    <source>
        <strain evidence="1">MM415A00950</strain>
    </source>
</reference>
<evidence type="ECO:0008006" key="2">
    <source>
        <dbReference type="Google" id="ProtNLM"/>
    </source>
</evidence>
<dbReference type="Gene3D" id="2.160.20.10">
    <property type="entry name" value="Single-stranded right-handed beta-helix, Pectin lyase-like"/>
    <property type="match status" value="1"/>
</dbReference>
<name>A0A6M3KBV1_9ZZZZ</name>
<dbReference type="EMBL" id="MT142364">
    <property type="protein sequence ID" value="QJA79038.1"/>
    <property type="molecule type" value="Genomic_DNA"/>
</dbReference>